<dbReference type="InterPro" id="IPR006656">
    <property type="entry name" value="Mopterin_OxRdtase"/>
</dbReference>
<evidence type="ECO:0000256" key="4">
    <source>
        <dbReference type="ARBA" id="ARBA00023004"/>
    </source>
</evidence>
<dbReference type="InterPro" id="IPR009010">
    <property type="entry name" value="Asp_de-COase-like_dom_sf"/>
</dbReference>
<dbReference type="Proteomes" id="UP000264006">
    <property type="component" value="Chromosome"/>
</dbReference>
<organism evidence="8 9">
    <name type="scientific">Euzebya pacifica</name>
    <dbReference type="NCBI Taxonomy" id="1608957"/>
    <lineage>
        <taxon>Bacteria</taxon>
        <taxon>Bacillati</taxon>
        <taxon>Actinomycetota</taxon>
        <taxon>Nitriliruptoria</taxon>
        <taxon>Euzebyales</taxon>
    </lineage>
</organism>
<dbReference type="KEGG" id="euz:DVS28_a3895"/>
<evidence type="ECO:0000313" key="8">
    <source>
        <dbReference type="EMBL" id="AXV08567.1"/>
    </source>
</evidence>
<accession>A0A346Y270</accession>
<dbReference type="AlphaFoldDB" id="A0A346Y270"/>
<sequence length="736" mass="78533">MTASRIVNRQCQLCEAHCGVRVHVDGDAVTRIEGDPEDVMSKGYICPKGTTLWDLHRDPERLRRPLVRVGDGFEEASWADALSLAGERMRAIQRDHGRDALGLYAGNPTAHSSSALAVEVLARLLRSRNRFSAASVDQFPQYVAAHEMFGDTTLMPVADIDRTDLLVVIGANPAVSNGSITTMPDARGRLKAIRARGGQVVVVDPRRTETARLADQHVAVRPGGDPALLLGVLHVLFRDGAVDTRDLPVTGLYEVERLAGPWTPERAAGASGVDATVMVELAHALGGAERACVYGRIGVCHQPTGTVTHWLINVLNVVTGNLDRPGGAMFASPPVDLAAVLRLLWGKSSLGTSPSRVRGRRDVHGELPVVAMPEEVLTDGPGRLRGLITVAGNPALSSPESSRVEEALRHLDLMISVDMYVTETTRHADIILPPVSHLERDDLDIVFPYFSVRNNLRWSPKVFEPPADSLTDWSIILRLAAELPGGAVGGAVRPALRAISGVVPDTLVTSALVATGPQGPLRRGRNGITAAAARRARGGLDLGALEPRLPGILRTRDRRVQLAPPTLLEAAGTLADHAPEDTGDYDLQLIGRRHLRSNNSWLHNIESMVKGRDRCTVMLHPDDAAARGLVDGDHVVVSSRVGTIELPLEVSEDMRPGVVSIPHGWGHDVKDVGWSTAAATPGVNVNLLTEAGLVDGLSGNAALNATWVRVEPVRDLPVSDGADGASTTSGTVPATT</sequence>
<keyword evidence="3" id="KW-0560">Oxidoreductase</keyword>
<keyword evidence="1" id="KW-0004">4Fe-4S</keyword>
<reference evidence="8 9" key="1">
    <citation type="submission" date="2018-09" db="EMBL/GenBank/DDBJ databases">
        <title>Complete genome sequence of Euzebya sp. DY32-46 isolated from seawater of Pacific Ocean.</title>
        <authorList>
            <person name="Xu L."/>
            <person name="Wu Y.-H."/>
            <person name="Xu X.-W."/>
        </authorList>
    </citation>
    <scope>NUCLEOTIDE SEQUENCE [LARGE SCALE GENOMIC DNA]</scope>
    <source>
        <strain evidence="8 9">DY32-46</strain>
    </source>
</reference>
<keyword evidence="9" id="KW-1185">Reference proteome</keyword>
<dbReference type="Pfam" id="PF04879">
    <property type="entry name" value="Molybdop_Fe4S4"/>
    <property type="match status" value="1"/>
</dbReference>
<protein>
    <submittedName>
        <fullName evidence="8">Formate dehydrogenase-O, major subunit</fullName>
    </submittedName>
</protein>
<dbReference type="Gene3D" id="3.40.228.10">
    <property type="entry name" value="Dimethylsulfoxide Reductase, domain 2"/>
    <property type="match status" value="1"/>
</dbReference>
<dbReference type="InterPro" id="IPR006657">
    <property type="entry name" value="MoPterin_dinucl-bd_dom"/>
</dbReference>
<feature type="compositionally biased region" description="Polar residues" evidence="6">
    <location>
        <begin position="725"/>
        <end position="736"/>
    </location>
</feature>
<dbReference type="Gene3D" id="3.40.50.740">
    <property type="match status" value="1"/>
</dbReference>
<dbReference type="SUPFAM" id="SSF53706">
    <property type="entry name" value="Formate dehydrogenase/DMSO reductase, domains 1-3"/>
    <property type="match status" value="1"/>
</dbReference>
<dbReference type="Gene3D" id="2.20.25.90">
    <property type="entry name" value="ADC-like domains"/>
    <property type="match status" value="1"/>
</dbReference>
<evidence type="ECO:0000256" key="1">
    <source>
        <dbReference type="ARBA" id="ARBA00022485"/>
    </source>
</evidence>
<dbReference type="GO" id="GO:0016491">
    <property type="term" value="F:oxidoreductase activity"/>
    <property type="evidence" value="ECO:0007669"/>
    <property type="project" value="UniProtKB-KW"/>
</dbReference>
<dbReference type="SMART" id="SM00926">
    <property type="entry name" value="Molybdop_Fe4S4"/>
    <property type="match status" value="1"/>
</dbReference>
<dbReference type="SUPFAM" id="SSF50692">
    <property type="entry name" value="ADC-like"/>
    <property type="match status" value="1"/>
</dbReference>
<dbReference type="GO" id="GO:0043546">
    <property type="term" value="F:molybdopterin cofactor binding"/>
    <property type="evidence" value="ECO:0007669"/>
    <property type="project" value="InterPro"/>
</dbReference>
<dbReference type="OrthoDB" id="7376058at2"/>
<proteinExistence type="predicted"/>
<evidence type="ECO:0000256" key="2">
    <source>
        <dbReference type="ARBA" id="ARBA00022723"/>
    </source>
</evidence>
<dbReference type="InterPro" id="IPR006963">
    <property type="entry name" value="Mopterin_OxRdtase_4Fe-4S_dom"/>
</dbReference>
<keyword evidence="4" id="KW-0408">Iron</keyword>
<evidence type="ECO:0000256" key="6">
    <source>
        <dbReference type="SAM" id="MobiDB-lite"/>
    </source>
</evidence>
<evidence type="ECO:0000313" key="9">
    <source>
        <dbReference type="Proteomes" id="UP000264006"/>
    </source>
</evidence>
<evidence type="ECO:0000256" key="5">
    <source>
        <dbReference type="ARBA" id="ARBA00023014"/>
    </source>
</evidence>
<dbReference type="Gene3D" id="2.40.40.20">
    <property type="match status" value="1"/>
</dbReference>
<dbReference type="PANTHER" id="PTHR43105:SF9">
    <property type="entry name" value="NADPH-FE(3+) OXIDOREDUCTASE SUBUNIT ALPHA"/>
    <property type="match status" value="1"/>
</dbReference>
<name>A0A346Y270_9ACTN</name>
<dbReference type="Pfam" id="PF00384">
    <property type="entry name" value="Molybdopterin"/>
    <property type="match status" value="1"/>
</dbReference>
<feature type="domain" description="4Fe-4S Mo/W bis-MGD-type" evidence="7">
    <location>
        <begin position="4"/>
        <end position="60"/>
    </location>
</feature>
<dbReference type="RefSeq" id="WP_114592892.1">
    <property type="nucleotide sequence ID" value="NZ_CP031165.1"/>
</dbReference>
<dbReference type="Pfam" id="PF01568">
    <property type="entry name" value="Molydop_binding"/>
    <property type="match status" value="1"/>
</dbReference>
<gene>
    <name evidence="8" type="ORF">DVS28_a3895</name>
</gene>
<dbReference type="GO" id="GO:0051539">
    <property type="term" value="F:4 iron, 4 sulfur cluster binding"/>
    <property type="evidence" value="ECO:0007669"/>
    <property type="project" value="UniProtKB-KW"/>
</dbReference>
<dbReference type="GO" id="GO:0046872">
    <property type="term" value="F:metal ion binding"/>
    <property type="evidence" value="ECO:0007669"/>
    <property type="project" value="UniProtKB-KW"/>
</dbReference>
<dbReference type="InterPro" id="IPR050123">
    <property type="entry name" value="Prok_molybdopt-oxidoreductase"/>
</dbReference>
<keyword evidence="2" id="KW-0479">Metal-binding</keyword>
<evidence type="ECO:0000259" key="7">
    <source>
        <dbReference type="PROSITE" id="PS51669"/>
    </source>
</evidence>
<dbReference type="PANTHER" id="PTHR43105">
    <property type="entry name" value="RESPIRATORY NITRATE REDUCTASE"/>
    <property type="match status" value="1"/>
</dbReference>
<dbReference type="PROSITE" id="PS51669">
    <property type="entry name" value="4FE4S_MOW_BIS_MGD"/>
    <property type="match status" value="1"/>
</dbReference>
<dbReference type="GO" id="GO:0016020">
    <property type="term" value="C:membrane"/>
    <property type="evidence" value="ECO:0007669"/>
    <property type="project" value="TreeGrafter"/>
</dbReference>
<dbReference type="EMBL" id="CP031165">
    <property type="protein sequence ID" value="AXV08567.1"/>
    <property type="molecule type" value="Genomic_DNA"/>
</dbReference>
<feature type="region of interest" description="Disordered" evidence="6">
    <location>
        <begin position="716"/>
        <end position="736"/>
    </location>
</feature>
<evidence type="ECO:0000256" key="3">
    <source>
        <dbReference type="ARBA" id="ARBA00023002"/>
    </source>
</evidence>
<keyword evidence="5" id="KW-0411">Iron-sulfur</keyword>